<name>A0A5B7F332_PORTR</name>
<sequence length="132" mass="14291">MKKKLRKVSRHFGSSLREESDLGTFLVPSLEGDSEAGFRDRMEVVTVLGAGLLVGTALTVIIPEGVNTLFSIQLHQKSHATSTSEGHNHGEAKEDHVEPHNLVGPPLVLGFLLMLIIDQFAGGHRKQGTTKS</sequence>
<dbReference type="GO" id="GO:0046873">
    <property type="term" value="F:metal ion transmembrane transporter activity"/>
    <property type="evidence" value="ECO:0007669"/>
    <property type="project" value="InterPro"/>
</dbReference>
<evidence type="ECO:0000256" key="3">
    <source>
        <dbReference type="SAM" id="Phobius"/>
    </source>
</evidence>
<comment type="subcellular location">
    <subcellularLocation>
        <location evidence="1">Endomembrane system</location>
        <topology evidence="1">Multi-pass membrane protein</topology>
    </subcellularLocation>
</comment>
<feature type="region of interest" description="Disordered" evidence="2">
    <location>
        <begin position="80"/>
        <end position="99"/>
    </location>
</feature>
<keyword evidence="5" id="KW-1185">Reference proteome</keyword>
<keyword evidence="3" id="KW-1133">Transmembrane helix</keyword>
<accession>A0A5B7F332</accession>
<evidence type="ECO:0000256" key="1">
    <source>
        <dbReference type="ARBA" id="ARBA00004127"/>
    </source>
</evidence>
<dbReference type="Proteomes" id="UP000324222">
    <property type="component" value="Unassembled WGS sequence"/>
</dbReference>
<dbReference type="InterPro" id="IPR045891">
    <property type="entry name" value="ZIP9"/>
</dbReference>
<organism evidence="4 5">
    <name type="scientific">Portunus trituberculatus</name>
    <name type="common">Swimming crab</name>
    <name type="synonym">Neptunus trituberculatus</name>
    <dbReference type="NCBI Taxonomy" id="210409"/>
    <lineage>
        <taxon>Eukaryota</taxon>
        <taxon>Metazoa</taxon>
        <taxon>Ecdysozoa</taxon>
        <taxon>Arthropoda</taxon>
        <taxon>Crustacea</taxon>
        <taxon>Multicrustacea</taxon>
        <taxon>Malacostraca</taxon>
        <taxon>Eumalacostraca</taxon>
        <taxon>Eucarida</taxon>
        <taxon>Decapoda</taxon>
        <taxon>Pleocyemata</taxon>
        <taxon>Brachyura</taxon>
        <taxon>Eubrachyura</taxon>
        <taxon>Portunoidea</taxon>
        <taxon>Portunidae</taxon>
        <taxon>Portuninae</taxon>
        <taxon>Portunus</taxon>
    </lineage>
</organism>
<dbReference type="PANTHER" id="PTHR16133:SF0">
    <property type="entry name" value="ZINC_IRON REGULATED TRANSPORTER-RELATED PROTEIN 102B, ISOFORM E"/>
    <property type="match status" value="1"/>
</dbReference>
<keyword evidence="3" id="KW-0812">Transmembrane</keyword>
<evidence type="ECO:0000313" key="4">
    <source>
        <dbReference type="EMBL" id="MPC39024.1"/>
    </source>
</evidence>
<comment type="caution">
    <text evidence="4">The sequence shown here is derived from an EMBL/GenBank/DDBJ whole genome shotgun (WGS) entry which is preliminary data.</text>
</comment>
<dbReference type="PANTHER" id="PTHR16133">
    <property type="entry name" value="SOLUTE CARRIER FAMILY 39 ZINC TRANSPORTER , MEMBER 9-RELATED"/>
    <property type="match status" value="1"/>
</dbReference>
<dbReference type="AlphaFoldDB" id="A0A5B7F332"/>
<proteinExistence type="predicted"/>
<gene>
    <name evidence="4" type="primary">Slc39a9</name>
    <name evidence="4" type="ORF">E2C01_032543</name>
</gene>
<feature type="compositionally biased region" description="Basic and acidic residues" evidence="2">
    <location>
        <begin position="86"/>
        <end position="99"/>
    </location>
</feature>
<protein>
    <submittedName>
        <fullName evidence="4">Zinc transporter ZIP9</fullName>
    </submittedName>
</protein>
<feature type="transmembrane region" description="Helical" evidence="3">
    <location>
        <begin position="44"/>
        <end position="62"/>
    </location>
</feature>
<evidence type="ECO:0000256" key="2">
    <source>
        <dbReference type="SAM" id="MobiDB-lite"/>
    </source>
</evidence>
<dbReference type="EMBL" id="VSRR010004236">
    <property type="protein sequence ID" value="MPC39024.1"/>
    <property type="molecule type" value="Genomic_DNA"/>
</dbReference>
<keyword evidence="3" id="KW-0472">Membrane</keyword>
<dbReference type="GO" id="GO:0012505">
    <property type="term" value="C:endomembrane system"/>
    <property type="evidence" value="ECO:0007669"/>
    <property type="project" value="UniProtKB-SubCell"/>
</dbReference>
<dbReference type="GO" id="GO:0006829">
    <property type="term" value="P:zinc ion transport"/>
    <property type="evidence" value="ECO:0007669"/>
    <property type="project" value="InterPro"/>
</dbReference>
<reference evidence="4 5" key="1">
    <citation type="submission" date="2019-05" db="EMBL/GenBank/DDBJ databases">
        <title>Another draft genome of Portunus trituberculatus and its Hox gene families provides insights of decapod evolution.</title>
        <authorList>
            <person name="Jeong J.-H."/>
            <person name="Song I."/>
            <person name="Kim S."/>
            <person name="Choi T."/>
            <person name="Kim D."/>
            <person name="Ryu S."/>
            <person name="Kim W."/>
        </authorList>
    </citation>
    <scope>NUCLEOTIDE SEQUENCE [LARGE SCALE GENOMIC DNA]</scope>
    <source>
        <tissue evidence="4">Muscle</tissue>
    </source>
</reference>
<dbReference type="OrthoDB" id="19859at2759"/>
<evidence type="ECO:0000313" key="5">
    <source>
        <dbReference type="Proteomes" id="UP000324222"/>
    </source>
</evidence>
<feature type="transmembrane region" description="Helical" evidence="3">
    <location>
        <begin position="102"/>
        <end position="121"/>
    </location>
</feature>